<dbReference type="Gramene" id="mRNA:HanXRQr2_Chr16g0735381">
    <property type="protein sequence ID" value="CDS:HanXRQr2_Chr16g0735381.1"/>
    <property type="gene ID" value="HanXRQr2_Chr16g0735381"/>
</dbReference>
<dbReference type="EMBL" id="MNCJ02000331">
    <property type="protein sequence ID" value="KAF5758953.1"/>
    <property type="molecule type" value="Genomic_DNA"/>
</dbReference>
<evidence type="ECO:0000313" key="1">
    <source>
        <dbReference type="EMBL" id="KAF5758953.1"/>
    </source>
</evidence>
<evidence type="ECO:0000313" key="2">
    <source>
        <dbReference type="Proteomes" id="UP000215914"/>
    </source>
</evidence>
<proteinExistence type="predicted"/>
<sequence>MYVNLKCQMGSETLHAYFATCGDEWMMIELRRFIPHKKDVDLEVLPESLSRYYCGSGAIYVKASIFKPSDSVQQVSVDYDEITQLEDD</sequence>
<protein>
    <submittedName>
        <fullName evidence="1">Uncharacterized protein</fullName>
    </submittedName>
</protein>
<comment type="caution">
    <text evidence="1">The sequence shown here is derived from an EMBL/GenBank/DDBJ whole genome shotgun (WGS) entry which is preliminary data.</text>
</comment>
<reference evidence="1" key="2">
    <citation type="submission" date="2020-06" db="EMBL/GenBank/DDBJ databases">
        <title>Helianthus annuus Genome sequencing and assembly Release 2.</title>
        <authorList>
            <person name="Gouzy J."/>
            <person name="Langlade N."/>
            <person name="Munos S."/>
        </authorList>
    </citation>
    <scope>NUCLEOTIDE SEQUENCE</scope>
    <source>
        <tissue evidence="1">Leaves</tissue>
    </source>
</reference>
<dbReference type="AlphaFoldDB" id="A0A9K3GXR6"/>
<dbReference type="Proteomes" id="UP000215914">
    <property type="component" value="Unassembled WGS sequence"/>
</dbReference>
<reference evidence="1" key="1">
    <citation type="journal article" date="2017" name="Nature">
        <title>The sunflower genome provides insights into oil metabolism, flowering and Asterid evolution.</title>
        <authorList>
            <person name="Badouin H."/>
            <person name="Gouzy J."/>
            <person name="Grassa C.J."/>
            <person name="Murat F."/>
            <person name="Staton S.E."/>
            <person name="Cottret L."/>
            <person name="Lelandais-Briere C."/>
            <person name="Owens G.L."/>
            <person name="Carrere S."/>
            <person name="Mayjonade B."/>
            <person name="Legrand L."/>
            <person name="Gill N."/>
            <person name="Kane N.C."/>
            <person name="Bowers J.E."/>
            <person name="Hubner S."/>
            <person name="Bellec A."/>
            <person name="Berard A."/>
            <person name="Berges H."/>
            <person name="Blanchet N."/>
            <person name="Boniface M.C."/>
            <person name="Brunel D."/>
            <person name="Catrice O."/>
            <person name="Chaidir N."/>
            <person name="Claudel C."/>
            <person name="Donnadieu C."/>
            <person name="Faraut T."/>
            <person name="Fievet G."/>
            <person name="Helmstetter N."/>
            <person name="King M."/>
            <person name="Knapp S.J."/>
            <person name="Lai Z."/>
            <person name="Le Paslier M.C."/>
            <person name="Lippi Y."/>
            <person name="Lorenzon L."/>
            <person name="Mandel J.R."/>
            <person name="Marage G."/>
            <person name="Marchand G."/>
            <person name="Marquand E."/>
            <person name="Bret-Mestries E."/>
            <person name="Morien E."/>
            <person name="Nambeesan S."/>
            <person name="Nguyen T."/>
            <person name="Pegot-Espagnet P."/>
            <person name="Pouilly N."/>
            <person name="Raftis F."/>
            <person name="Sallet E."/>
            <person name="Schiex T."/>
            <person name="Thomas J."/>
            <person name="Vandecasteele C."/>
            <person name="Vares D."/>
            <person name="Vear F."/>
            <person name="Vautrin S."/>
            <person name="Crespi M."/>
            <person name="Mangin B."/>
            <person name="Burke J.M."/>
            <person name="Salse J."/>
            <person name="Munos S."/>
            <person name="Vincourt P."/>
            <person name="Rieseberg L.H."/>
            <person name="Langlade N.B."/>
        </authorList>
    </citation>
    <scope>NUCLEOTIDE SEQUENCE</scope>
    <source>
        <tissue evidence="1">Leaves</tissue>
    </source>
</reference>
<gene>
    <name evidence="1" type="ORF">HanXRQr2_Chr16g0735381</name>
</gene>
<organism evidence="1 2">
    <name type="scientific">Helianthus annuus</name>
    <name type="common">Common sunflower</name>
    <dbReference type="NCBI Taxonomy" id="4232"/>
    <lineage>
        <taxon>Eukaryota</taxon>
        <taxon>Viridiplantae</taxon>
        <taxon>Streptophyta</taxon>
        <taxon>Embryophyta</taxon>
        <taxon>Tracheophyta</taxon>
        <taxon>Spermatophyta</taxon>
        <taxon>Magnoliopsida</taxon>
        <taxon>eudicotyledons</taxon>
        <taxon>Gunneridae</taxon>
        <taxon>Pentapetalae</taxon>
        <taxon>asterids</taxon>
        <taxon>campanulids</taxon>
        <taxon>Asterales</taxon>
        <taxon>Asteraceae</taxon>
        <taxon>Asteroideae</taxon>
        <taxon>Heliantheae alliance</taxon>
        <taxon>Heliantheae</taxon>
        <taxon>Helianthus</taxon>
    </lineage>
</organism>
<accession>A0A9K3GXR6</accession>
<name>A0A9K3GXR6_HELAN</name>
<keyword evidence="2" id="KW-1185">Reference proteome</keyword>